<protein>
    <submittedName>
        <fullName evidence="3 4">Uncharacterized protein LOC105906566 isoform X1</fullName>
    </submittedName>
</protein>
<dbReference type="RefSeq" id="XP_031430962.1">
    <property type="nucleotide sequence ID" value="XM_031575102.2"/>
</dbReference>
<sequence length="234" mass="27245">MDVSYLFTLSFLSRTFNETAFMSMFAGMFVVPVSNWILNAIVQKKYPFLLKSKLYWLFLLGWYALRRLIISVVVFYFFDQILESNEERAGLLSVTALLQLLALAGIFDHVYKPSLAETPKTILYMYGAFGVVAANAITLATELMLKLRKGQRTLTDLRVIVLPFECVFVLSWIALWTHAYWTESQNRYVPFSDLSWLMLMLLSLNWEFICVENYKINEWLSLRHVSLPSFLLLL</sequence>
<proteinExistence type="predicted"/>
<dbReference type="KEGG" id="char:105906566"/>
<accession>A0A6P8G5N3</accession>
<reference evidence="3 4" key="1">
    <citation type="submission" date="2025-04" db="UniProtKB">
        <authorList>
            <consortium name="RefSeq"/>
        </authorList>
    </citation>
    <scope>IDENTIFICATION</scope>
</reference>
<evidence type="ECO:0000313" key="2">
    <source>
        <dbReference type="Proteomes" id="UP000515152"/>
    </source>
</evidence>
<feature type="transmembrane region" description="Helical" evidence="1">
    <location>
        <begin position="54"/>
        <end position="78"/>
    </location>
</feature>
<dbReference type="OrthoDB" id="8957753at2759"/>
<keyword evidence="2" id="KW-1185">Reference proteome</keyword>
<dbReference type="GeneID" id="105906566"/>
<evidence type="ECO:0000313" key="4">
    <source>
        <dbReference type="RefSeq" id="XP_031430963.1"/>
    </source>
</evidence>
<gene>
    <name evidence="3 4" type="primary">LOC105906566</name>
</gene>
<organism evidence="2 3">
    <name type="scientific">Clupea harengus</name>
    <name type="common">Atlantic herring</name>
    <dbReference type="NCBI Taxonomy" id="7950"/>
    <lineage>
        <taxon>Eukaryota</taxon>
        <taxon>Metazoa</taxon>
        <taxon>Chordata</taxon>
        <taxon>Craniata</taxon>
        <taxon>Vertebrata</taxon>
        <taxon>Euteleostomi</taxon>
        <taxon>Actinopterygii</taxon>
        <taxon>Neopterygii</taxon>
        <taxon>Teleostei</taxon>
        <taxon>Clupei</taxon>
        <taxon>Clupeiformes</taxon>
        <taxon>Clupeoidei</taxon>
        <taxon>Clupeidae</taxon>
        <taxon>Clupea</taxon>
    </lineage>
</organism>
<feature type="transmembrane region" description="Helical" evidence="1">
    <location>
        <begin position="196"/>
        <end position="214"/>
    </location>
</feature>
<feature type="transmembrane region" description="Helical" evidence="1">
    <location>
        <begin position="157"/>
        <end position="176"/>
    </location>
</feature>
<keyword evidence="1" id="KW-1133">Transmembrane helix</keyword>
<dbReference type="Proteomes" id="UP000515152">
    <property type="component" value="Chromosome 10"/>
</dbReference>
<feature type="transmembrane region" description="Helical" evidence="1">
    <location>
        <begin position="90"/>
        <end position="111"/>
    </location>
</feature>
<keyword evidence="1" id="KW-0472">Membrane</keyword>
<name>A0A6P8G5N3_CLUHA</name>
<dbReference type="AlphaFoldDB" id="A0A6P8G5N3"/>
<keyword evidence="1" id="KW-0812">Transmembrane</keyword>
<feature type="transmembrane region" description="Helical" evidence="1">
    <location>
        <begin position="21"/>
        <end position="42"/>
    </location>
</feature>
<evidence type="ECO:0000313" key="3">
    <source>
        <dbReference type="RefSeq" id="XP_031430962.1"/>
    </source>
</evidence>
<evidence type="ECO:0000256" key="1">
    <source>
        <dbReference type="SAM" id="Phobius"/>
    </source>
</evidence>
<dbReference type="RefSeq" id="XP_031430963.1">
    <property type="nucleotide sequence ID" value="XM_031575103.1"/>
</dbReference>
<feature type="transmembrane region" description="Helical" evidence="1">
    <location>
        <begin position="123"/>
        <end position="145"/>
    </location>
</feature>